<accession>A0A8C5QGG2</accession>
<evidence type="ECO:0000256" key="10">
    <source>
        <dbReference type="ARBA" id="ARBA00023128"/>
    </source>
</evidence>
<evidence type="ECO:0000256" key="1">
    <source>
        <dbReference type="ARBA" id="ARBA00004123"/>
    </source>
</evidence>
<organism evidence="14 15">
    <name type="scientific">Leptobrachium leishanense</name>
    <name type="common">Leishan spiny toad</name>
    <dbReference type="NCBI Taxonomy" id="445787"/>
    <lineage>
        <taxon>Eukaryota</taxon>
        <taxon>Metazoa</taxon>
        <taxon>Chordata</taxon>
        <taxon>Craniata</taxon>
        <taxon>Vertebrata</taxon>
        <taxon>Euteleostomi</taxon>
        <taxon>Amphibia</taxon>
        <taxon>Batrachia</taxon>
        <taxon>Anura</taxon>
        <taxon>Pelobatoidea</taxon>
        <taxon>Megophryidae</taxon>
        <taxon>Leptobrachium</taxon>
    </lineage>
</organism>
<evidence type="ECO:0000256" key="3">
    <source>
        <dbReference type="ARBA" id="ARBA00004496"/>
    </source>
</evidence>
<evidence type="ECO:0000313" key="15">
    <source>
        <dbReference type="Proteomes" id="UP000694569"/>
    </source>
</evidence>
<evidence type="ECO:0000256" key="7">
    <source>
        <dbReference type="ARBA" id="ARBA00022588"/>
    </source>
</evidence>
<dbReference type="InterPro" id="IPR010418">
    <property type="entry name" value="ECSIT"/>
</dbReference>
<evidence type="ECO:0000256" key="4">
    <source>
        <dbReference type="ARBA" id="ARBA00007674"/>
    </source>
</evidence>
<dbReference type="Ensembl" id="ENSLLET00000038394.1">
    <property type="protein sequence ID" value="ENSLLEP00000036969.1"/>
    <property type="gene ID" value="ENSLLEG00000023415.1"/>
</dbReference>
<keyword evidence="8" id="KW-0391">Immunity</keyword>
<evidence type="ECO:0000256" key="11">
    <source>
        <dbReference type="ARBA" id="ARBA00023242"/>
    </source>
</evidence>
<feature type="domain" description="ECSIT C-terminal" evidence="13">
    <location>
        <begin position="247"/>
        <end position="370"/>
    </location>
</feature>
<protein>
    <recommendedName>
        <fullName evidence="5">Evolutionarily conserved signaling intermediate in Toll pathway, mitochondrial</fullName>
    </recommendedName>
</protein>
<keyword evidence="10" id="KW-0496">Mitochondrion</keyword>
<keyword evidence="15" id="KW-1185">Reference proteome</keyword>
<dbReference type="GO" id="GO:0005634">
    <property type="term" value="C:nucleus"/>
    <property type="evidence" value="ECO:0007669"/>
    <property type="project" value="UniProtKB-SubCell"/>
</dbReference>
<evidence type="ECO:0000256" key="5">
    <source>
        <dbReference type="ARBA" id="ARBA00019998"/>
    </source>
</evidence>
<dbReference type="InterPro" id="IPR029342">
    <property type="entry name" value="ECIST_C"/>
</dbReference>
<dbReference type="PANTHER" id="PTHR13113">
    <property type="entry name" value="ECSIT EVOLUTIONARILY CONSERVED SIGNALING INTERMEDIATE IN TOLL PATHWAYS"/>
    <property type="match status" value="1"/>
</dbReference>
<dbReference type="GeneTree" id="ENSGT00390000005147"/>
<reference evidence="14" key="2">
    <citation type="submission" date="2025-09" db="UniProtKB">
        <authorList>
            <consortium name="Ensembl"/>
        </authorList>
    </citation>
    <scope>IDENTIFICATION</scope>
</reference>
<evidence type="ECO:0000256" key="6">
    <source>
        <dbReference type="ARBA" id="ARBA00022490"/>
    </source>
</evidence>
<dbReference type="AlphaFoldDB" id="A0A8C5QGG2"/>
<evidence type="ECO:0000313" key="14">
    <source>
        <dbReference type="Ensembl" id="ENSLLEP00000036969.1"/>
    </source>
</evidence>
<dbReference type="GO" id="GO:0045087">
    <property type="term" value="P:innate immune response"/>
    <property type="evidence" value="ECO:0007669"/>
    <property type="project" value="UniProtKB-KW"/>
</dbReference>
<dbReference type="InterPro" id="IPR011990">
    <property type="entry name" value="TPR-like_helical_dom_sf"/>
</dbReference>
<dbReference type="PANTHER" id="PTHR13113:SF1">
    <property type="entry name" value="EVOLUTIONARILY CONSERVED SIGNALING INTERMEDIATE IN TOLL PATHWAY, MITOCHONDRIAL"/>
    <property type="match status" value="1"/>
</dbReference>
<evidence type="ECO:0000256" key="9">
    <source>
        <dbReference type="ARBA" id="ARBA00022946"/>
    </source>
</evidence>
<keyword evidence="7" id="KW-0399">Innate immunity</keyword>
<feature type="region of interest" description="Disordered" evidence="12">
    <location>
        <begin position="383"/>
        <end position="404"/>
    </location>
</feature>
<dbReference type="OrthoDB" id="10064298at2759"/>
<keyword evidence="9" id="KW-0809">Transit peptide</keyword>
<evidence type="ECO:0000256" key="8">
    <source>
        <dbReference type="ARBA" id="ARBA00022859"/>
    </source>
</evidence>
<keyword evidence="6" id="KW-0963">Cytoplasm</keyword>
<dbReference type="Gene3D" id="1.25.40.10">
    <property type="entry name" value="Tetratricopeptide repeat domain"/>
    <property type="match status" value="1"/>
</dbReference>
<dbReference type="GO" id="GO:0005739">
    <property type="term" value="C:mitochondrion"/>
    <property type="evidence" value="ECO:0007669"/>
    <property type="project" value="UniProtKB-SubCell"/>
</dbReference>
<reference evidence="14" key="1">
    <citation type="submission" date="2025-08" db="UniProtKB">
        <authorList>
            <consortium name="Ensembl"/>
        </authorList>
    </citation>
    <scope>IDENTIFICATION</scope>
</reference>
<comment type="similarity">
    <text evidence="4">Belongs to the ECSIT family.</text>
</comment>
<dbReference type="Proteomes" id="UP000694569">
    <property type="component" value="Unplaced"/>
</dbReference>
<dbReference type="Pfam" id="PF06239">
    <property type="entry name" value="ECSIT_N"/>
    <property type="match status" value="1"/>
</dbReference>
<name>A0A8C5QGG2_9ANUR</name>
<dbReference type="Pfam" id="PF14784">
    <property type="entry name" value="ECSIT_C"/>
    <property type="match status" value="1"/>
</dbReference>
<keyword evidence="11" id="KW-0539">Nucleus</keyword>
<dbReference type="InterPro" id="IPR046448">
    <property type="entry name" value="ECSIT_N"/>
</dbReference>
<dbReference type="GO" id="GO:0007178">
    <property type="term" value="P:cell surface receptor protein serine/threonine kinase signaling pathway"/>
    <property type="evidence" value="ECO:0007669"/>
    <property type="project" value="TreeGrafter"/>
</dbReference>
<evidence type="ECO:0000256" key="2">
    <source>
        <dbReference type="ARBA" id="ARBA00004173"/>
    </source>
</evidence>
<evidence type="ECO:0000259" key="13">
    <source>
        <dbReference type="SMART" id="SM01284"/>
    </source>
</evidence>
<evidence type="ECO:0000256" key="12">
    <source>
        <dbReference type="SAM" id="MobiDB-lite"/>
    </source>
</evidence>
<sequence>MRSLRHLFLARQLFLKEQWLASAETHRTQVCRAVHSPPTKDPPQTSTGSYVMPYEDVFAQEQRNKASFLEVIKLYCNKTTRRRGHVELIETALRWMPEFGVEKDLEVYNLLLDVFPKEVFIPQNFIQRMFHHYPRQQECAIRVLDQMENYGVTPNRQTRFLLLQTFGERSHPMKKYKRIMYWFPRFRHANPFQVPEKLSDPVELSKFCLQRIAADRNSSTTVFEMPSVQEREDESGQENTCIVGIQSPDQVSLLAEHDPSMPVLVDGPHSLWLKKTCVYYYVLRADPTSIKKEVEVDPERSLYYPLTLDLDLDRDLGDDYSFDVDEVEEGPVFAMCMTSSGDERTLGRWIRGLQKANPILGQVPVLFRLSSSPQELTPQVVTEYEKTREVEEEESEPVHHRMEQ</sequence>
<comment type="subcellular location">
    <subcellularLocation>
        <location evidence="3">Cytoplasm</location>
    </subcellularLocation>
    <subcellularLocation>
        <location evidence="2">Mitochondrion</location>
    </subcellularLocation>
    <subcellularLocation>
        <location evidence="1">Nucleus</location>
    </subcellularLocation>
</comment>
<proteinExistence type="inferred from homology"/>
<gene>
    <name evidence="14" type="primary">ECSIT</name>
</gene>
<dbReference type="SMART" id="SM01284">
    <property type="entry name" value="ECSIT_Cterm"/>
    <property type="match status" value="1"/>
</dbReference>